<proteinExistence type="predicted"/>
<keyword evidence="1" id="KW-0732">Signal</keyword>
<feature type="chain" id="PRO_5005856823" evidence="1">
    <location>
        <begin position="20"/>
        <end position="281"/>
    </location>
</feature>
<evidence type="ECO:0000256" key="1">
    <source>
        <dbReference type="SAM" id="SignalP"/>
    </source>
</evidence>
<dbReference type="GeneID" id="28734976"/>
<evidence type="ECO:0000313" key="3">
    <source>
        <dbReference type="Proteomes" id="UP000038010"/>
    </source>
</evidence>
<dbReference type="OrthoDB" id="5410926at2759"/>
<dbReference type="VEuPathDB" id="FungiDB:AB675_3073"/>
<dbReference type="Proteomes" id="UP000038010">
    <property type="component" value="Unassembled WGS sequence"/>
</dbReference>
<dbReference type="PANTHER" id="PTHR39599">
    <property type="entry name" value="GPI-ANCHORED PROTEIN (EUROFUNG)-RELATED-RELATED"/>
    <property type="match status" value="1"/>
</dbReference>
<gene>
    <name evidence="2" type="ORF">AB675_3073</name>
</gene>
<protein>
    <submittedName>
        <fullName evidence="2">Uncharacterized protein</fullName>
    </submittedName>
</protein>
<feature type="signal peptide" evidence="1">
    <location>
        <begin position="1"/>
        <end position="19"/>
    </location>
</feature>
<accession>A0A0N0NK96</accession>
<keyword evidence="3" id="KW-1185">Reference proteome</keyword>
<name>A0A0N0NK96_9EURO</name>
<dbReference type="PANTHER" id="PTHR39599:SF1">
    <property type="entry name" value="GPI-ANCHORED PROTEIN (EUROFUNG)"/>
    <property type="match status" value="1"/>
</dbReference>
<dbReference type="AlphaFoldDB" id="A0A0N0NK96"/>
<evidence type="ECO:0000313" key="2">
    <source>
        <dbReference type="EMBL" id="KPI37891.1"/>
    </source>
</evidence>
<sequence>MPNPLKLISFLSSLRAISAAASNNYSPFLDPILNEARSPLLLERRQQCANNGVSCGNLNNALCCPEDTICANDSAGNVGCCPIAAVCTGTVNGQPVTATGTVSGTGTTGFVLGGSTAAGSTTVTQISQTTGGSLQIPSTGVSGGGSTVQAAGFVFTYIPTSYANAQLCQTAYSVCQQQSTACLQSLGGSNGVTVGVLGGGGTTVTGGSGATVTNAASVCSSLSSQACYGLQEQQCTNFGGATGAVVTATGNAAGPRQTACPGMVYAAAGAGVAYGAMRELL</sequence>
<comment type="caution">
    <text evidence="2">The sequence shown here is derived from an EMBL/GenBank/DDBJ whole genome shotgun (WGS) entry which is preliminary data.</text>
</comment>
<organism evidence="2 3">
    <name type="scientific">Cyphellophora attinorum</name>
    <dbReference type="NCBI Taxonomy" id="1664694"/>
    <lineage>
        <taxon>Eukaryota</taxon>
        <taxon>Fungi</taxon>
        <taxon>Dikarya</taxon>
        <taxon>Ascomycota</taxon>
        <taxon>Pezizomycotina</taxon>
        <taxon>Eurotiomycetes</taxon>
        <taxon>Chaetothyriomycetidae</taxon>
        <taxon>Chaetothyriales</taxon>
        <taxon>Cyphellophoraceae</taxon>
        <taxon>Cyphellophora</taxon>
    </lineage>
</organism>
<dbReference type="EMBL" id="LFJN01000021">
    <property type="protein sequence ID" value="KPI37891.1"/>
    <property type="molecule type" value="Genomic_DNA"/>
</dbReference>
<reference evidence="2 3" key="1">
    <citation type="submission" date="2015-06" db="EMBL/GenBank/DDBJ databases">
        <title>Draft genome of the ant-associated black yeast Phialophora attae CBS 131958.</title>
        <authorList>
            <person name="Moreno L.F."/>
            <person name="Stielow B.J."/>
            <person name="de Hoog S."/>
            <person name="Vicente V.A."/>
            <person name="Weiss V.A."/>
            <person name="de Vries M."/>
            <person name="Cruz L.M."/>
            <person name="Souza E.M."/>
        </authorList>
    </citation>
    <scope>NUCLEOTIDE SEQUENCE [LARGE SCALE GENOMIC DNA]</scope>
    <source>
        <strain evidence="2 3">CBS 131958</strain>
    </source>
</reference>
<dbReference type="RefSeq" id="XP_017997854.1">
    <property type="nucleotide sequence ID" value="XM_018143096.1"/>
</dbReference>